<accession>A0AAV5WJN8</accession>
<feature type="domain" description="2Fe-2S ferredoxin-type" evidence="3">
    <location>
        <begin position="38"/>
        <end position="86"/>
    </location>
</feature>
<evidence type="ECO:0000313" key="4">
    <source>
        <dbReference type="EMBL" id="GMT31880.1"/>
    </source>
</evidence>
<dbReference type="Gene3D" id="3.10.20.30">
    <property type="match status" value="1"/>
</dbReference>
<dbReference type="AlphaFoldDB" id="A0AAV5WJN8"/>
<dbReference type="GO" id="GO:0051537">
    <property type="term" value="F:2 iron, 2 sulfur cluster binding"/>
    <property type="evidence" value="ECO:0007669"/>
    <property type="project" value="UniProtKB-KW"/>
</dbReference>
<sequence>FGCKGEIIDMELSTRVVKAIVHNRAFGLGMITTSTISFFVNGNEVTVENPDPELTLATFLRYKLNLTGTKLACEEGACGACTVAIARWNKKEKKAKFFQSTKYYRRA</sequence>
<dbReference type="Pfam" id="PF00111">
    <property type="entry name" value="Fer2"/>
    <property type="match status" value="1"/>
</dbReference>
<dbReference type="CDD" id="cd00207">
    <property type="entry name" value="fer2"/>
    <property type="match status" value="1"/>
</dbReference>
<dbReference type="InterPro" id="IPR006058">
    <property type="entry name" value="2Fe2S_fd_BS"/>
</dbReference>
<evidence type="ECO:0000259" key="3">
    <source>
        <dbReference type="Pfam" id="PF00111"/>
    </source>
</evidence>
<dbReference type="PANTHER" id="PTHR11908:SF139">
    <property type="entry name" value="XANTHINE DEHYDROGENASE-RELATED"/>
    <property type="match status" value="1"/>
</dbReference>
<dbReference type="PANTHER" id="PTHR11908">
    <property type="entry name" value="XANTHINE DEHYDROGENASE"/>
    <property type="match status" value="1"/>
</dbReference>
<evidence type="ECO:0000256" key="2">
    <source>
        <dbReference type="ARBA" id="ARBA00023014"/>
    </source>
</evidence>
<feature type="non-terminal residue" evidence="4">
    <location>
        <position position="1"/>
    </location>
</feature>
<protein>
    <recommendedName>
        <fullName evidence="3">2Fe-2S ferredoxin-type domain-containing protein</fullName>
    </recommendedName>
</protein>
<dbReference type="InterPro" id="IPR001041">
    <property type="entry name" value="2Fe-2S_ferredoxin-type"/>
</dbReference>
<name>A0AAV5WJN8_9BILA</name>
<gene>
    <name evidence="4" type="ORF">PFISCL1PPCAC_23177</name>
</gene>
<organism evidence="4 5">
    <name type="scientific">Pristionchus fissidentatus</name>
    <dbReference type="NCBI Taxonomy" id="1538716"/>
    <lineage>
        <taxon>Eukaryota</taxon>
        <taxon>Metazoa</taxon>
        <taxon>Ecdysozoa</taxon>
        <taxon>Nematoda</taxon>
        <taxon>Chromadorea</taxon>
        <taxon>Rhabditida</taxon>
        <taxon>Rhabditina</taxon>
        <taxon>Diplogasteromorpha</taxon>
        <taxon>Diplogasteroidea</taxon>
        <taxon>Neodiplogasteridae</taxon>
        <taxon>Pristionchus</taxon>
    </lineage>
</organism>
<keyword evidence="1" id="KW-0001">2Fe-2S</keyword>
<evidence type="ECO:0000313" key="5">
    <source>
        <dbReference type="Proteomes" id="UP001432322"/>
    </source>
</evidence>
<dbReference type="InterPro" id="IPR016208">
    <property type="entry name" value="Ald_Oxase/xanthine_DH-like"/>
</dbReference>
<keyword evidence="5" id="KW-1185">Reference proteome</keyword>
<comment type="caution">
    <text evidence="4">The sequence shown here is derived from an EMBL/GenBank/DDBJ whole genome shotgun (WGS) entry which is preliminary data.</text>
</comment>
<reference evidence="4" key="1">
    <citation type="submission" date="2023-10" db="EMBL/GenBank/DDBJ databases">
        <title>Genome assembly of Pristionchus species.</title>
        <authorList>
            <person name="Yoshida K."/>
            <person name="Sommer R.J."/>
        </authorList>
    </citation>
    <scope>NUCLEOTIDE SEQUENCE</scope>
    <source>
        <strain evidence="4">RS5133</strain>
    </source>
</reference>
<keyword evidence="2" id="KW-0411">Iron-sulfur</keyword>
<dbReference type="GO" id="GO:0005506">
    <property type="term" value="F:iron ion binding"/>
    <property type="evidence" value="ECO:0007669"/>
    <property type="project" value="InterPro"/>
</dbReference>
<dbReference type="GO" id="GO:0016491">
    <property type="term" value="F:oxidoreductase activity"/>
    <property type="evidence" value="ECO:0007669"/>
    <property type="project" value="InterPro"/>
</dbReference>
<keyword evidence="1" id="KW-0479">Metal-binding</keyword>
<dbReference type="EMBL" id="BTSY01000006">
    <property type="protein sequence ID" value="GMT31880.1"/>
    <property type="molecule type" value="Genomic_DNA"/>
</dbReference>
<dbReference type="SUPFAM" id="SSF54292">
    <property type="entry name" value="2Fe-2S ferredoxin-like"/>
    <property type="match status" value="1"/>
</dbReference>
<dbReference type="InterPro" id="IPR012675">
    <property type="entry name" value="Beta-grasp_dom_sf"/>
</dbReference>
<keyword evidence="1" id="KW-0408">Iron</keyword>
<dbReference type="Proteomes" id="UP001432322">
    <property type="component" value="Unassembled WGS sequence"/>
</dbReference>
<proteinExistence type="predicted"/>
<dbReference type="PROSITE" id="PS00197">
    <property type="entry name" value="2FE2S_FER_1"/>
    <property type="match status" value="1"/>
</dbReference>
<evidence type="ECO:0000256" key="1">
    <source>
        <dbReference type="ARBA" id="ARBA00022714"/>
    </source>
</evidence>
<dbReference type="InterPro" id="IPR036010">
    <property type="entry name" value="2Fe-2S_ferredoxin-like_sf"/>
</dbReference>